<reference evidence="2" key="1">
    <citation type="submission" date="2019-08" db="EMBL/GenBank/DDBJ databases">
        <authorList>
            <person name="Kucharzyk K."/>
            <person name="Murdoch R.W."/>
            <person name="Higgins S."/>
            <person name="Loffler F."/>
        </authorList>
    </citation>
    <scope>NUCLEOTIDE SEQUENCE</scope>
</reference>
<organism evidence="2">
    <name type="scientific">bioreactor metagenome</name>
    <dbReference type="NCBI Taxonomy" id="1076179"/>
    <lineage>
        <taxon>unclassified sequences</taxon>
        <taxon>metagenomes</taxon>
        <taxon>ecological metagenomes</taxon>
    </lineage>
</organism>
<gene>
    <name evidence="2" type="ORF">SDC9_153175</name>
</gene>
<proteinExistence type="predicted"/>
<accession>A0A645EV62</accession>
<dbReference type="EMBL" id="VSSQ01051810">
    <property type="protein sequence ID" value="MPN05921.1"/>
    <property type="molecule type" value="Genomic_DNA"/>
</dbReference>
<sequence length="152" mass="16852">MVALAVHALAHGAFERFVRPAANARLRIRRDVGAVDCTERAGDGQPACVHRAVGHGMAHRAIAHGRQQTALFDLLLRKAPCRRQRRWHDFGLMGQRKKSADQHDQQQQDDEKELLQCTHDGGLPVLLTCWPAVWSPPSRPECFSVPQAPGSA</sequence>
<dbReference type="AlphaFoldDB" id="A0A645EV62"/>
<name>A0A645EV62_9ZZZZ</name>
<evidence type="ECO:0000313" key="2">
    <source>
        <dbReference type="EMBL" id="MPN05921.1"/>
    </source>
</evidence>
<feature type="region of interest" description="Disordered" evidence="1">
    <location>
        <begin position="92"/>
        <end position="111"/>
    </location>
</feature>
<evidence type="ECO:0000256" key="1">
    <source>
        <dbReference type="SAM" id="MobiDB-lite"/>
    </source>
</evidence>
<comment type="caution">
    <text evidence="2">The sequence shown here is derived from an EMBL/GenBank/DDBJ whole genome shotgun (WGS) entry which is preliminary data.</text>
</comment>
<protein>
    <submittedName>
        <fullName evidence="2">Uncharacterized protein</fullName>
    </submittedName>
</protein>